<evidence type="ECO:0000256" key="1">
    <source>
        <dbReference type="ARBA" id="ARBA00022555"/>
    </source>
</evidence>
<dbReference type="InterPro" id="IPR035587">
    <property type="entry name" value="DUS-like_FMN-bd"/>
</dbReference>
<keyword evidence="2" id="KW-0521">NADP</keyword>
<dbReference type="GO" id="GO:0017150">
    <property type="term" value="F:tRNA dihydrouridine synthase activity"/>
    <property type="evidence" value="ECO:0007669"/>
    <property type="project" value="InterPro"/>
</dbReference>
<dbReference type="InterPro" id="IPR004653">
    <property type="entry name" value="DusA"/>
</dbReference>
<dbReference type="EMBL" id="JWZX01000794">
    <property type="protein sequence ID" value="KOO35659.1"/>
    <property type="molecule type" value="Genomic_DNA"/>
</dbReference>
<dbReference type="SUPFAM" id="SSF51395">
    <property type="entry name" value="FMN-linked oxidoreductases"/>
    <property type="match status" value="1"/>
</dbReference>
<keyword evidence="1" id="KW-0820">tRNA-binding</keyword>
<dbReference type="Proteomes" id="UP000037460">
    <property type="component" value="Unassembled WGS sequence"/>
</dbReference>
<evidence type="ECO:0000259" key="4">
    <source>
        <dbReference type="Pfam" id="PF01207"/>
    </source>
</evidence>
<dbReference type="PANTHER" id="PTHR42907">
    <property type="entry name" value="FMN-LINKED OXIDOREDUCTASES SUPERFAMILY PROTEIN"/>
    <property type="match status" value="1"/>
</dbReference>
<evidence type="ECO:0000256" key="2">
    <source>
        <dbReference type="ARBA" id="ARBA00022857"/>
    </source>
</evidence>
<sequence>MVVGLSHFAPIAAAPPPLLWRRCAVTSCARQVYDDGPFAVAPMMDYTDRFLRYMLRLLSRRSTLYTEMVTANTIVHCSEAELPRFLAHDGADHSQPVVLQLGGADPD</sequence>
<evidence type="ECO:0000313" key="5">
    <source>
        <dbReference type="EMBL" id="KOO35659.1"/>
    </source>
</evidence>
<organism evidence="5 6">
    <name type="scientific">Chrysochromulina tobinii</name>
    <dbReference type="NCBI Taxonomy" id="1460289"/>
    <lineage>
        <taxon>Eukaryota</taxon>
        <taxon>Haptista</taxon>
        <taxon>Haptophyta</taxon>
        <taxon>Prymnesiophyceae</taxon>
        <taxon>Prymnesiales</taxon>
        <taxon>Chrysochromulinaceae</taxon>
        <taxon>Chrysochromulina</taxon>
    </lineage>
</organism>
<keyword evidence="6" id="KW-1185">Reference proteome</keyword>
<feature type="domain" description="DUS-like FMN-binding" evidence="4">
    <location>
        <begin position="40"/>
        <end position="107"/>
    </location>
</feature>
<keyword evidence="3" id="KW-0694">RNA-binding</keyword>
<feature type="non-terminal residue" evidence="5">
    <location>
        <position position="107"/>
    </location>
</feature>
<accession>A0A0M0KA36</accession>
<dbReference type="InterPro" id="IPR013785">
    <property type="entry name" value="Aldolase_TIM"/>
</dbReference>
<dbReference type="AlphaFoldDB" id="A0A0M0KA36"/>
<dbReference type="PANTHER" id="PTHR42907:SF1">
    <property type="entry name" value="FMN-LINKED OXIDOREDUCTASES SUPERFAMILY PROTEIN"/>
    <property type="match status" value="1"/>
</dbReference>
<reference evidence="6" key="1">
    <citation type="journal article" date="2015" name="PLoS Genet.">
        <title>Genome Sequence and Transcriptome Analyses of Chrysochromulina tobin: Metabolic Tools for Enhanced Algal Fitness in the Prominent Order Prymnesiales (Haptophyceae).</title>
        <authorList>
            <person name="Hovde B.T."/>
            <person name="Deodato C.R."/>
            <person name="Hunsperger H.M."/>
            <person name="Ryken S.A."/>
            <person name="Yost W."/>
            <person name="Jha R.K."/>
            <person name="Patterson J."/>
            <person name="Monnat R.J. Jr."/>
            <person name="Barlow S.B."/>
            <person name="Starkenburg S.R."/>
            <person name="Cattolico R.A."/>
        </authorList>
    </citation>
    <scope>NUCLEOTIDE SEQUENCE</scope>
    <source>
        <strain evidence="6">CCMP291</strain>
    </source>
</reference>
<proteinExistence type="predicted"/>
<dbReference type="Pfam" id="PF01207">
    <property type="entry name" value="Dus"/>
    <property type="match status" value="1"/>
</dbReference>
<comment type="caution">
    <text evidence="5">The sequence shown here is derived from an EMBL/GenBank/DDBJ whole genome shotgun (WGS) entry which is preliminary data.</text>
</comment>
<name>A0A0M0KA36_9EUKA</name>
<gene>
    <name evidence="5" type="ORF">Ctob_010189</name>
</gene>
<evidence type="ECO:0000313" key="6">
    <source>
        <dbReference type="Proteomes" id="UP000037460"/>
    </source>
</evidence>
<dbReference type="Gene3D" id="3.20.20.70">
    <property type="entry name" value="Aldolase class I"/>
    <property type="match status" value="1"/>
</dbReference>
<dbReference type="GO" id="GO:0000049">
    <property type="term" value="F:tRNA binding"/>
    <property type="evidence" value="ECO:0007669"/>
    <property type="project" value="UniProtKB-KW"/>
</dbReference>
<evidence type="ECO:0000256" key="3">
    <source>
        <dbReference type="ARBA" id="ARBA00022884"/>
    </source>
</evidence>
<protein>
    <recommendedName>
        <fullName evidence="4">DUS-like FMN-binding domain-containing protein</fullName>
    </recommendedName>
</protein>